<dbReference type="EMBL" id="CP107941">
    <property type="protein sequence ID" value="WUI84208.1"/>
    <property type="molecule type" value="Genomic_DNA"/>
</dbReference>
<dbReference type="InterPro" id="IPR009351">
    <property type="entry name" value="AlkZ-like"/>
</dbReference>
<sequence>MTDLSWAQVSARRLRRHRLGTPVVDAAPEAAPDAAPEAAPDAAPDAARVADVVSTICGAHAQIASAAELSIGLRVPGATRALVRRALWTNRTLVKTRGPRGTVHLLAAADLPMWVGALAALPTPSWERSAVLLTPRQTEQVLAAIAEAVAEADLTTAELTEEIVARTGPWAGDLVMEAFQDKWPRWIAAMTAATRGGVICFGPNRGRASTYTSPTRWLPDFAPMPGPAALAALVRSYLHAYGPATPAQFARWMAVPPGWATSLFDSLDLAEVTVEGTRAWVAADDTEFPDDRPSGLRLLPYFDAYAVGCHPRERLFPGPAAERALAGGQAGNYPVLLVDGVVAGVWHQRRSGRSIRVTVGPLRTLDAARQRELAEEVERVGGILEGNASLTIGTVSVGPHA</sequence>
<dbReference type="GO" id="GO:0003677">
    <property type="term" value="F:DNA binding"/>
    <property type="evidence" value="ECO:0007669"/>
    <property type="project" value="UniProtKB-KW"/>
</dbReference>
<protein>
    <submittedName>
        <fullName evidence="1">Winged helix DNA-binding domain-containing protein</fullName>
    </submittedName>
</protein>
<dbReference type="Pfam" id="PF06224">
    <property type="entry name" value="AlkZ-like"/>
    <property type="match status" value="1"/>
</dbReference>
<evidence type="ECO:0000313" key="2">
    <source>
        <dbReference type="Proteomes" id="UP001346877"/>
    </source>
</evidence>
<reference evidence="1 2" key="1">
    <citation type="submission" date="2022-10" db="EMBL/GenBank/DDBJ databases">
        <title>The complete genomes of actinobacterial strains from the NBC collection.</title>
        <authorList>
            <person name="Joergensen T.S."/>
            <person name="Alvarez Arevalo M."/>
            <person name="Sterndorff E.B."/>
            <person name="Faurdal D."/>
            <person name="Vuksanovic O."/>
            <person name="Mourched A.-S."/>
            <person name="Charusanti P."/>
            <person name="Shaw S."/>
            <person name="Blin K."/>
            <person name="Weber T."/>
        </authorList>
    </citation>
    <scope>NUCLEOTIDE SEQUENCE [LARGE SCALE GENOMIC DNA]</scope>
    <source>
        <strain evidence="1 2">NBC_00396</strain>
    </source>
</reference>
<evidence type="ECO:0000313" key="1">
    <source>
        <dbReference type="EMBL" id="WUI84208.1"/>
    </source>
</evidence>
<gene>
    <name evidence="1" type="ORF">OG375_07785</name>
</gene>
<dbReference type="PANTHER" id="PTHR38479:SF2">
    <property type="entry name" value="WINGED HELIX DNA-BINDING DOMAIN-CONTAINING PROTEIN"/>
    <property type="match status" value="1"/>
</dbReference>
<dbReference type="Proteomes" id="UP001346877">
    <property type="component" value="Chromosome"/>
</dbReference>
<accession>A0ABZ1PJD0</accession>
<keyword evidence="1" id="KW-0238">DNA-binding</keyword>
<dbReference type="PANTHER" id="PTHR38479">
    <property type="entry name" value="LMO0824 PROTEIN"/>
    <property type="match status" value="1"/>
</dbReference>
<dbReference type="RefSeq" id="WP_328374118.1">
    <property type="nucleotide sequence ID" value="NZ_CP107936.1"/>
</dbReference>
<keyword evidence="2" id="KW-1185">Reference proteome</keyword>
<organism evidence="1 2">
    <name type="scientific">Micromonospora zamorensis</name>
    <dbReference type="NCBI Taxonomy" id="709883"/>
    <lineage>
        <taxon>Bacteria</taxon>
        <taxon>Bacillati</taxon>
        <taxon>Actinomycetota</taxon>
        <taxon>Actinomycetes</taxon>
        <taxon>Micromonosporales</taxon>
        <taxon>Micromonosporaceae</taxon>
        <taxon>Micromonospora</taxon>
    </lineage>
</organism>
<name>A0ABZ1PJD0_9ACTN</name>
<proteinExistence type="predicted"/>